<reference evidence="1 2" key="1">
    <citation type="journal article" date="2013" name="Genome Announc.">
        <title>Genome Sequence of Novosphingobium lindaniclasticum LE124T, Isolated from a Hexachlorocyclohexane Dumpsite.</title>
        <authorList>
            <person name="Saxena A."/>
            <person name="Nayyar N."/>
            <person name="Sangwan N."/>
            <person name="Kumari R."/>
            <person name="Khurana J.P."/>
            <person name="Lal R."/>
        </authorList>
    </citation>
    <scope>NUCLEOTIDE SEQUENCE [LARGE SCALE GENOMIC DNA]</scope>
    <source>
        <strain evidence="1 2">LE124</strain>
    </source>
</reference>
<dbReference type="EMBL" id="ATHL01000153">
    <property type="protein sequence ID" value="EQB07633.1"/>
    <property type="molecule type" value="Genomic_DNA"/>
</dbReference>
<comment type="caution">
    <text evidence="1">The sequence shown here is derived from an EMBL/GenBank/DDBJ whole genome shotgun (WGS) entry which is preliminary data.</text>
</comment>
<sequence>MKTVAPSIMNPAAGDRALGLHVFAQARLDDRTGFLPH</sequence>
<name>T0H675_9SPHN</name>
<dbReference type="Proteomes" id="UP000015527">
    <property type="component" value="Unassembled WGS sequence"/>
</dbReference>
<evidence type="ECO:0000313" key="2">
    <source>
        <dbReference type="Proteomes" id="UP000015527"/>
    </source>
</evidence>
<accession>T0H675</accession>
<protein>
    <submittedName>
        <fullName evidence="1">Uncharacterized protein</fullName>
    </submittedName>
</protein>
<gene>
    <name evidence="1" type="ORF">L284_22505</name>
</gene>
<dbReference type="AlphaFoldDB" id="T0H675"/>
<evidence type="ECO:0000313" key="1">
    <source>
        <dbReference type="EMBL" id="EQB07633.1"/>
    </source>
</evidence>
<proteinExistence type="predicted"/>
<keyword evidence="2" id="KW-1185">Reference proteome</keyword>
<dbReference type="PATRIC" id="fig|1096930.3.peg.4431"/>
<organism evidence="1 2">
    <name type="scientific">Novosphingobium lindaniclasticum LE124</name>
    <dbReference type="NCBI Taxonomy" id="1096930"/>
    <lineage>
        <taxon>Bacteria</taxon>
        <taxon>Pseudomonadati</taxon>
        <taxon>Pseudomonadota</taxon>
        <taxon>Alphaproteobacteria</taxon>
        <taxon>Sphingomonadales</taxon>
        <taxon>Sphingomonadaceae</taxon>
        <taxon>Novosphingobium</taxon>
    </lineage>
</organism>